<dbReference type="Proteomes" id="UP000683360">
    <property type="component" value="Unassembled WGS sequence"/>
</dbReference>
<evidence type="ECO:0000259" key="1">
    <source>
        <dbReference type="Pfam" id="PF25273"/>
    </source>
</evidence>
<organism evidence="2 3">
    <name type="scientific">Mytilus edulis</name>
    <name type="common">Blue mussel</name>
    <dbReference type="NCBI Taxonomy" id="6550"/>
    <lineage>
        <taxon>Eukaryota</taxon>
        <taxon>Metazoa</taxon>
        <taxon>Spiralia</taxon>
        <taxon>Lophotrochozoa</taxon>
        <taxon>Mollusca</taxon>
        <taxon>Bivalvia</taxon>
        <taxon>Autobranchia</taxon>
        <taxon>Pteriomorphia</taxon>
        <taxon>Mytilida</taxon>
        <taxon>Mytiloidea</taxon>
        <taxon>Mytilidae</taxon>
        <taxon>Mytilinae</taxon>
        <taxon>Mytilus</taxon>
    </lineage>
</organism>
<sequence>MFHNIADVLKVDVFTFPDLKSQIESISFIEKVKQIRNIWDVKKWLEPFIVGSHSFNDCFHIHVHYNKGKIVWHYKKWSKSPWFPDTNNSNSYLDEKDKDGLVIFKVQNNFYLRDFPEDMPRPVPPSWNSDLVRQLDFVGKKLIKSGLLTVEEEKWWSDLSVAKIQGGDYENEIAQCPLLEIIETVAARISPEEILIPEEIQNLQNQQKKSKCVPAFLCVLSIHIKRDHSFICFKYYNLQAYSGKYINPAKRAKKNQEDIMDNTLDLNTETDVYVSTEAEMAYQFPVTTKSGRKATRFVTCT</sequence>
<keyword evidence="3" id="KW-1185">Reference proteome</keyword>
<dbReference type="EMBL" id="CAJPWZ010003273">
    <property type="protein sequence ID" value="CAG2255541.1"/>
    <property type="molecule type" value="Genomic_DNA"/>
</dbReference>
<dbReference type="AlphaFoldDB" id="A0A8S3VGZ4"/>
<proteinExistence type="predicted"/>
<dbReference type="InterPro" id="IPR057191">
    <property type="entry name" value="DUF7869"/>
</dbReference>
<dbReference type="Pfam" id="PF25273">
    <property type="entry name" value="DUF7869"/>
    <property type="match status" value="1"/>
</dbReference>
<reference evidence="2" key="1">
    <citation type="submission" date="2021-03" db="EMBL/GenBank/DDBJ databases">
        <authorList>
            <person name="Bekaert M."/>
        </authorList>
    </citation>
    <scope>NUCLEOTIDE SEQUENCE</scope>
</reference>
<evidence type="ECO:0000313" key="3">
    <source>
        <dbReference type="Proteomes" id="UP000683360"/>
    </source>
</evidence>
<accession>A0A8S3VGZ4</accession>
<name>A0A8S3VGZ4_MYTED</name>
<comment type="caution">
    <text evidence="2">The sequence shown here is derived from an EMBL/GenBank/DDBJ whole genome shotgun (WGS) entry which is preliminary data.</text>
</comment>
<evidence type="ECO:0000313" key="2">
    <source>
        <dbReference type="EMBL" id="CAG2255541.1"/>
    </source>
</evidence>
<feature type="domain" description="DUF7869" evidence="1">
    <location>
        <begin position="1"/>
        <end position="79"/>
    </location>
</feature>
<gene>
    <name evidence="2" type="ORF">MEDL_66941</name>
</gene>
<protein>
    <recommendedName>
        <fullName evidence="1">DUF7869 domain-containing protein</fullName>
    </recommendedName>
</protein>